<evidence type="ECO:0000313" key="10">
    <source>
        <dbReference type="Proteomes" id="UP000294902"/>
    </source>
</evidence>
<evidence type="ECO:0000256" key="6">
    <source>
        <dbReference type="ARBA" id="ARBA00023136"/>
    </source>
</evidence>
<evidence type="ECO:0000259" key="8">
    <source>
        <dbReference type="PROSITE" id="PS50928"/>
    </source>
</evidence>
<evidence type="ECO:0000256" key="5">
    <source>
        <dbReference type="ARBA" id="ARBA00022989"/>
    </source>
</evidence>
<dbReference type="OrthoDB" id="9773221at2"/>
<comment type="similarity">
    <text evidence="7">Belongs to the binding-protein-dependent transport system permease family.</text>
</comment>
<evidence type="ECO:0000256" key="4">
    <source>
        <dbReference type="ARBA" id="ARBA00022692"/>
    </source>
</evidence>
<keyword evidence="2 7" id="KW-0813">Transport</keyword>
<organism evidence="9 10">
    <name type="scientific">Natranaerovirga pectinivora</name>
    <dbReference type="NCBI Taxonomy" id="682400"/>
    <lineage>
        <taxon>Bacteria</taxon>
        <taxon>Bacillati</taxon>
        <taxon>Bacillota</taxon>
        <taxon>Clostridia</taxon>
        <taxon>Lachnospirales</taxon>
        <taxon>Natranaerovirgaceae</taxon>
        <taxon>Natranaerovirga</taxon>
    </lineage>
</organism>
<dbReference type="InterPro" id="IPR045621">
    <property type="entry name" value="BPD_transp_1_N"/>
</dbReference>
<dbReference type="Pfam" id="PF19300">
    <property type="entry name" value="BPD_transp_1_N"/>
    <property type="match status" value="1"/>
</dbReference>
<dbReference type="InterPro" id="IPR035906">
    <property type="entry name" value="MetI-like_sf"/>
</dbReference>
<keyword evidence="4 7" id="KW-0812">Transmembrane</keyword>
<proteinExistence type="inferred from homology"/>
<dbReference type="Pfam" id="PF00528">
    <property type="entry name" value="BPD_transp_1"/>
    <property type="match status" value="1"/>
</dbReference>
<feature type="transmembrane region" description="Helical" evidence="7">
    <location>
        <begin position="227"/>
        <end position="253"/>
    </location>
</feature>
<dbReference type="EMBL" id="SMAL01000014">
    <property type="protein sequence ID" value="TCT12148.1"/>
    <property type="molecule type" value="Genomic_DNA"/>
</dbReference>
<evidence type="ECO:0000256" key="2">
    <source>
        <dbReference type="ARBA" id="ARBA00022448"/>
    </source>
</evidence>
<evidence type="ECO:0000256" key="1">
    <source>
        <dbReference type="ARBA" id="ARBA00004651"/>
    </source>
</evidence>
<keyword evidence="5 7" id="KW-1133">Transmembrane helix</keyword>
<comment type="caution">
    <text evidence="9">The sequence shown here is derived from an EMBL/GenBank/DDBJ whole genome shotgun (WGS) entry which is preliminary data.</text>
</comment>
<evidence type="ECO:0000256" key="3">
    <source>
        <dbReference type="ARBA" id="ARBA00022475"/>
    </source>
</evidence>
<dbReference type="AlphaFoldDB" id="A0A4V2UZP8"/>
<accession>A0A4V2UZP8</accession>
<feature type="transmembrane region" description="Helical" evidence="7">
    <location>
        <begin position="96"/>
        <end position="118"/>
    </location>
</feature>
<protein>
    <submittedName>
        <fullName evidence="9">Oligopeptide transport system permease protein</fullName>
    </submittedName>
</protein>
<feature type="domain" description="ABC transmembrane type-1" evidence="8">
    <location>
        <begin position="94"/>
        <end position="296"/>
    </location>
</feature>
<reference evidence="9 10" key="1">
    <citation type="submission" date="2019-03" db="EMBL/GenBank/DDBJ databases">
        <title>Genomic Encyclopedia of Type Strains, Phase IV (KMG-IV): sequencing the most valuable type-strain genomes for metagenomic binning, comparative biology and taxonomic classification.</title>
        <authorList>
            <person name="Goeker M."/>
        </authorList>
    </citation>
    <scope>NUCLEOTIDE SEQUENCE [LARGE SCALE GENOMIC DNA]</scope>
    <source>
        <strain evidence="9 10">DSM 24629</strain>
    </source>
</reference>
<dbReference type="Gene3D" id="1.10.3720.10">
    <property type="entry name" value="MetI-like"/>
    <property type="match status" value="1"/>
</dbReference>
<comment type="subcellular location">
    <subcellularLocation>
        <location evidence="1 7">Cell membrane</location>
        <topology evidence="1 7">Multi-pass membrane protein</topology>
    </subcellularLocation>
</comment>
<evidence type="ECO:0000313" key="9">
    <source>
        <dbReference type="EMBL" id="TCT12148.1"/>
    </source>
</evidence>
<dbReference type="PROSITE" id="PS50928">
    <property type="entry name" value="ABC_TM1"/>
    <property type="match status" value="1"/>
</dbReference>
<sequence>MLRYISQRLFYGFITLFIIISITFLLLQFMPGTPFKDDKLSQNQIRILNEKYGLDEPFHIQYINYMGNVLRGDFGVSFTYDNQEVFRDLILPRLPVTIKVGALALFFGTLMGIFLGALSAIKRNTPWDHLTTITAIVGVSVPSFVFATLLQYWVGVRGGWLPVIYVRDDFRSLILPAISLSVFVISSTARFMRTELVEVLSSDYTLLAKAKGLSNSQVIKRHSLRNALIPVITILGPMTITLLTGSVVVERIFGIAGVSFLLVEGITRNDYFVILGVAAFYSFLYISVILIVDILYGIIDPRIRLSGGK</sequence>
<evidence type="ECO:0000256" key="7">
    <source>
        <dbReference type="RuleBase" id="RU363032"/>
    </source>
</evidence>
<dbReference type="Proteomes" id="UP000294902">
    <property type="component" value="Unassembled WGS sequence"/>
</dbReference>
<dbReference type="PANTHER" id="PTHR43163">
    <property type="entry name" value="DIPEPTIDE TRANSPORT SYSTEM PERMEASE PROTEIN DPPB-RELATED"/>
    <property type="match status" value="1"/>
</dbReference>
<dbReference type="RefSeq" id="WP_132254074.1">
    <property type="nucleotide sequence ID" value="NZ_SMAL01000014.1"/>
</dbReference>
<dbReference type="GO" id="GO:0005886">
    <property type="term" value="C:plasma membrane"/>
    <property type="evidence" value="ECO:0007669"/>
    <property type="project" value="UniProtKB-SubCell"/>
</dbReference>
<dbReference type="InterPro" id="IPR000515">
    <property type="entry name" value="MetI-like"/>
</dbReference>
<feature type="transmembrane region" description="Helical" evidence="7">
    <location>
        <begin position="273"/>
        <end position="299"/>
    </location>
</feature>
<feature type="transmembrane region" description="Helical" evidence="7">
    <location>
        <begin position="130"/>
        <end position="153"/>
    </location>
</feature>
<dbReference type="SUPFAM" id="SSF161098">
    <property type="entry name" value="MetI-like"/>
    <property type="match status" value="1"/>
</dbReference>
<keyword evidence="10" id="KW-1185">Reference proteome</keyword>
<dbReference type="PANTHER" id="PTHR43163:SF6">
    <property type="entry name" value="DIPEPTIDE TRANSPORT SYSTEM PERMEASE PROTEIN DPPB-RELATED"/>
    <property type="match status" value="1"/>
</dbReference>
<gene>
    <name evidence="9" type="ORF">EDC18_11447</name>
</gene>
<dbReference type="CDD" id="cd06261">
    <property type="entry name" value="TM_PBP2"/>
    <property type="match status" value="1"/>
</dbReference>
<keyword evidence="3" id="KW-1003">Cell membrane</keyword>
<dbReference type="GO" id="GO:0055085">
    <property type="term" value="P:transmembrane transport"/>
    <property type="evidence" value="ECO:0007669"/>
    <property type="project" value="InterPro"/>
</dbReference>
<feature type="transmembrane region" description="Helical" evidence="7">
    <location>
        <begin position="9"/>
        <end position="30"/>
    </location>
</feature>
<feature type="transmembrane region" description="Helical" evidence="7">
    <location>
        <begin position="173"/>
        <end position="192"/>
    </location>
</feature>
<name>A0A4V2UZP8_9FIRM</name>
<keyword evidence="6 7" id="KW-0472">Membrane</keyword>